<dbReference type="GO" id="GO:0004674">
    <property type="term" value="F:protein serine/threonine kinase activity"/>
    <property type="evidence" value="ECO:0007669"/>
    <property type="project" value="UniProtKB-KW"/>
</dbReference>
<gene>
    <name evidence="25" type="ORF">FSB_LOCUS57126</name>
</gene>
<dbReference type="Pfam" id="PF08263">
    <property type="entry name" value="LRRNT_2"/>
    <property type="match status" value="1"/>
</dbReference>
<evidence type="ECO:0000256" key="19">
    <source>
        <dbReference type="ARBA" id="ARBA00038043"/>
    </source>
</evidence>
<dbReference type="FunFam" id="3.80.10.10:FF:000233">
    <property type="entry name" value="Leucine-rich repeat receptor-like protein kinase TDR"/>
    <property type="match status" value="1"/>
</dbReference>
<evidence type="ECO:0000256" key="7">
    <source>
        <dbReference type="ARBA" id="ARBA00022614"/>
    </source>
</evidence>
<dbReference type="InterPro" id="IPR032675">
    <property type="entry name" value="LRR_dom_sf"/>
</dbReference>
<dbReference type="FunFam" id="1.10.510.10:FF:000445">
    <property type="entry name" value="MDIS1-interacting receptor like kinase 2"/>
    <property type="match status" value="1"/>
</dbReference>
<evidence type="ECO:0000256" key="21">
    <source>
        <dbReference type="ARBA" id="ARBA00048679"/>
    </source>
</evidence>
<name>A0A2N9IY86_FAGSY</name>
<evidence type="ECO:0000256" key="1">
    <source>
        <dbReference type="ARBA" id="ARBA00004191"/>
    </source>
</evidence>
<dbReference type="InterPro" id="IPR025875">
    <property type="entry name" value="Leu-rich_rpt_4"/>
</dbReference>
<feature type="signal peptide" evidence="23">
    <location>
        <begin position="1"/>
        <end position="17"/>
    </location>
</feature>
<keyword evidence="10 23" id="KW-0732">Signal</keyword>
<dbReference type="EC" id="2.7.11.1" evidence="3"/>
<feature type="chain" id="PRO_5014970894" description="non-specific serine/threonine protein kinase" evidence="23">
    <location>
        <begin position="18"/>
        <end position="895"/>
    </location>
</feature>
<keyword evidence="13" id="KW-0418">Kinase</keyword>
<keyword evidence="5" id="KW-0723">Serine/threonine-protein kinase</keyword>
<dbReference type="PROSITE" id="PS00109">
    <property type="entry name" value="PROTEIN_KINASE_TYR"/>
    <property type="match status" value="1"/>
</dbReference>
<evidence type="ECO:0000256" key="2">
    <source>
        <dbReference type="ARBA" id="ARBA00004479"/>
    </source>
</evidence>
<dbReference type="PROSITE" id="PS00107">
    <property type="entry name" value="PROTEIN_KINASE_ATP"/>
    <property type="match status" value="1"/>
</dbReference>
<dbReference type="PROSITE" id="PS50011">
    <property type="entry name" value="PROTEIN_KINASE_DOM"/>
    <property type="match status" value="1"/>
</dbReference>
<dbReference type="EMBL" id="OIVN01006265">
    <property type="protein sequence ID" value="SPD29244.1"/>
    <property type="molecule type" value="Genomic_DNA"/>
</dbReference>
<keyword evidence="15" id="KW-1133">Transmembrane helix</keyword>
<evidence type="ECO:0000256" key="14">
    <source>
        <dbReference type="ARBA" id="ARBA00022840"/>
    </source>
</evidence>
<evidence type="ECO:0000256" key="20">
    <source>
        <dbReference type="ARBA" id="ARBA00047899"/>
    </source>
</evidence>
<keyword evidence="16" id="KW-0472">Membrane</keyword>
<evidence type="ECO:0000256" key="8">
    <source>
        <dbReference type="ARBA" id="ARBA00022679"/>
    </source>
</evidence>
<proteinExistence type="inferred from homology"/>
<dbReference type="Pfam" id="PF12799">
    <property type="entry name" value="LRR_4"/>
    <property type="match status" value="1"/>
</dbReference>
<dbReference type="InterPro" id="IPR008266">
    <property type="entry name" value="Tyr_kinase_AS"/>
</dbReference>
<dbReference type="Gene3D" id="3.80.10.10">
    <property type="entry name" value="Ribonuclease Inhibitor"/>
    <property type="match status" value="3"/>
</dbReference>
<keyword evidence="4" id="KW-0964">Secreted</keyword>
<evidence type="ECO:0000256" key="6">
    <source>
        <dbReference type="ARBA" id="ARBA00022553"/>
    </source>
</evidence>
<comment type="catalytic activity">
    <reaction evidence="20">
        <text>L-threonyl-[protein] + ATP = O-phospho-L-threonyl-[protein] + ADP + H(+)</text>
        <dbReference type="Rhea" id="RHEA:46608"/>
        <dbReference type="Rhea" id="RHEA-COMP:11060"/>
        <dbReference type="Rhea" id="RHEA-COMP:11605"/>
        <dbReference type="ChEBI" id="CHEBI:15378"/>
        <dbReference type="ChEBI" id="CHEBI:30013"/>
        <dbReference type="ChEBI" id="CHEBI:30616"/>
        <dbReference type="ChEBI" id="CHEBI:61977"/>
        <dbReference type="ChEBI" id="CHEBI:456216"/>
        <dbReference type="EC" id="2.7.11.1"/>
    </reaction>
</comment>
<evidence type="ECO:0000256" key="18">
    <source>
        <dbReference type="ARBA" id="ARBA00023180"/>
    </source>
</evidence>
<dbReference type="GO" id="GO:0009791">
    <property type="term" value="P:post-embryonic development"/>
    <property type="evidence" value="ECO:0007669"/>
    <property type="project" value="UniProtKB-ARBA"/>
</dbReference>
<dbReference type="Pfam" id="PF13855">
    <property type="entry name" value="LRR_8"/>
    <property type="match status" value="1"/>
</dbReference>
<dbReference type="Gene3D" id="1.10.510.10">
    <property type="entry name" value="Transferase(Phosphotransferase) domain 1"/>
    <property type="match status" value="1"/>
</dbReference>
<evidence type="ECO:0000256" key="17">
    <source>
        <dbReference type="ARBA" id="ARBA00023170"/>
    </source>
</evidence>
<dbReference type="Pfam" id="PF00069">
    <property type="entry name" value="Pkinase"/>
    <property type="match status" value="1"/>
</dbReference>
<dbReference type="PANTHER" id="PTHR48005">
    <property type="entry name" value="LEUCINE RICH REPEAT KINASE 2"/>
    <property type="match status" value="1"/>
</dbReference>
<comment type="catalytic activity">
    <reaction evidence="21">
        <text>L-seryl-[protein] + ATP = O-phospho-L-seryl-[protein] + ADP + H(+)</text>
        <dbReference type="Rhea" id="RHEA:17989"/>
        <dbReference type="Rhea" id="RHEA-COMP:9863"/>
        <dbReference type="Rhea" id="RHEA-COMP:11604"/>
        <dbReference type="ChEBI" id="CHEBI:15378"/>
        <dbReference type="ChEBI" id="CHEBI:29999"/>
        <dbReference type="ChEBI" id="CHEBI:30616"/>
        <dbReference type="ChEBI" id="CHEBI:83421"/>
        <dbReference type="ChEBI" id="CHEBI:456216"/>
        <dbReference type="EC" id="2.7.11.1"/>
    </reaction>
</comment>
<organism evidence="25">
    <name type="scientific">Fagus sylvatica</name>
    <name type="common">Beechnut</name>
    <dbReference type="NCBI Taxonomy" id="28930"/>
    <lineage>
        <taxon>Eukaryota</taxon>
        <taxon>Viridiplantae</taxon>
        <taxon>Streptophyta</taxon>
        <taxon>Embryophyta</taxon>
        <taxon>Tracheophyta</taxon>
        <taxon>Spermatophyta</taxon>
        <taxon>Magnoliopsida</taxon>
        <taxon>eudicotyledons</taxon>
        <taxon>Gunneridae</taxon>
        <taxon>Pentapetalae</taxon>
        <taxon>rosids</taxon>
        <taxon>fabids</taxon>
        <taxon>Fagales</taxon>
        <taxon>Fagaceae</taxon>
        <taxon>Fagus</taxon>
    </lineage>
</organism>
<keyword evidence="14 22" id="KW-0067">ATP-binding</keyword>
<evidence type="ECO:0000256" key="11">
    <source>
        <dbReference type="ARBA" id="ARBA00022737"/>
    </source>
</evidence>
<dbReference type="InterPro" id="IPR001611">
    <property type="entry name" value="Leu-rich_rpt"/>
</dbReference>
<evidence type="ECO:0000256" key="3">
    <source>
        <dbReference type="ARBA" id="ARBA00012513"/>
    </source>
</evidence>
<dbReference type="Pfam" id="PF00560">
    <property type="entry name" value="LRR_1"/>
    <property type="match status" value="6"/>
</dbReference>
<dbReference type="GO" id="GO:0005524">
    <property type="term" value="F:ATP binding"/>
    <property type="evidence" value="ECO:0007669"/>
    <property type="project" value="UniProtKB-UniRule"/>
</dbReference>
<keyword evidence="18" id="KW-0325">Glycoprotein</keyword>
<accession>A0A2N9IY86</accession>
<dbReference type="PANTHER" id="PTHR48005:SF70">
    <property type="entry name" value="MDIS1-INTERACTING RECEPTOR LIKE KINASE 2-LIKE"/>
    <property type="match status" value="1"/>
</dbReference>
<dbReference type="InterPro" id="IPR000719">
    <property type="entry name" value="Prot_kinase_dom"/>
</dbReference>
<comment type="similarity">
    <text evidence="19">Belongs to the polygalacturonase-inhibiting protein family.</text>
</comment>
<keyword evidence="6" id="KW-0597">Phosphoprotein</keyword>
<evidence type="ECO:0000259" key="24">
    <source>
        <dbReference type="PROSITE" id="PS50011"/>
    </source>
</evidence>
<dbReference type="PROSITE" id="PS51450">
    <property type="entry name" value="LRR"/>
    <property type="match status" value="1"/>
</dbReference>
<evidence type="ECO:0000256" key="5">
    <source>
        <dbReference type="ARBA" id="ARBA00022527"/>
    </source>
</evidence>
<keyword evidence="11" id="KW-0677">Repeat</keyword>
<dbReference type="Gene3D" id="3.30.200.20">
    <property type="entry name" value="Phosphorylase Kinase, domain 1"/>
    <property type="match status" value="1"/>
</dbReference>
<evidence type="ECO:0000256" key="15">
    <source>
        <dbReference type="ARBA" id="ARBA00022989"/>
    </source>
</evidence>
<evidence type="ECO:0000256" key="12">
    <source>
        <dbReference type="ARBA" id="ARBA00022741"/>
    </source>
</evidence>
<feature type="binding site" evidence="22">
    <location>
        <position position="651"/>
    </location>
    <ligand>
        <name>ATP</name>
        <dbReference type="ChEBI" id="CHEBI:30616"/>
    </ligand>
</feature>
<dbReference type="GO" id="GO:0016020">
    <property type="term" value="C:membrane"/>
    <property type="evidence" value="ECO:0007669"/>
    <property type="project" value="UniProtKB-SubCell"/>
</dbReference>
<evidence type="ECO:0000256" key="9">
    <source>
        <dbReference type="ARBA" id="ARBA00022692"/>
    </source>
</evidence>
<keyword evidence="12 22" id="KW-0547">Nucleotide-binding</keyword>
<evidence type="ECO:0000256" key="13">
    <source>
        <dbReference type="ARBA" id="ARBA00022777"/>
    </source>
</evidence>
<dbReference type="SMART" id="SM00369">
    <property type="entry name" value="LRR_TYP"/>
    <property type="match status" value="8"/>
</dbReference>
<evidence type="ECO:0000256" key="4">
    <source>
        <dbReference type="ARBA" id="ARBA00022512"/>
    </source>
</evidence>
<dbReference type="SUPFAM" id="SSF56112">
    <property type="entry name" value="Protein kinase-like (PK-like)"/>
    <property type="match status" value="1"/>
</dbReference>
<dbReference type="InterPro" id="IPR003591">
    <property type="entry name" value="Leu-rich_rpt_typical-subtyp"/>
</dbReference>
<dbReference type="InterPro" id="IPR017441">
    <property type="entry name" value="Protein_kinase_ATP_BS"/>
</dbReference>
<keyword evidence="4" id="KW-0134">Cell wall</keyword>
<keyword evidence="9" id="KW-0812">Transmembrane</keyword>
<evidence type="ECO:0000256" key="23">
    <source>
        <dbReference type="SAM" id="SignalP"/>
    </source>
</evidence>
<evidence type="ECO:0000256" key="10">
    <source>
        <dbReference type="ARBA" id="ARBA00022729"/>
    </source>
</evidence>
<dbReference type="FunFam" id="3.30.200.20:FF:000309">
    <property type="entry name" value="Leucine-rich repeat receptor protein kinase MSP1"/>
    <property type="match status" value="1"/>
</dbReference>
<dbReference type="AlphaFoldDB" id="A0A2N9IY86"/>
<sequence>MAVLKEVVFLFSLVVLAMLRSSLNVASLSEAEIDALLNWKASLQNETQSPLTSWTLLPNNATNFSNNQNTSSIPCSWFGISCNQAGSVTRLNLTNSGLKCTLHEFSFSSLPNLAFLDLSMNELFGTVPIEISNLSKLIYLDLLSNNLSGEIPPQIGLLTNLEFLRLSENRLNGSIPPEVGRLKSLNLLSLHANDLHGCIPYSVGALSNLAVLHLYNNQLSGTIPKELGNLKSITNLQLSRNQLTGIVPVSLGNLSHLELLFLRDNQLSWSHSSRDRKPDEVVFATAGSNHFNGSLPQNLCQNGSLQNLTASNNLLIGQIPKTLRNCTSLVRVRLGRNQLFGNISEDFVVYSKLNFIDLSYNRFYGEISYNWSKCPQLTTLVIVGNNITSGIPLEIGDSNQLQLLDLSFTQLVGELPKEFGKLTSLLKLMLNGNQLSGDIPLELGSLTNLEYLDLSTNKFIKSIPIYIGNLLKLNYLNMSNNKFSQGIPVQLCNLPHLSKLDLSHNLLEGEIPSQINSLQSLELLNISHNTLSGFILVAFEEMCGLSYVDIFYNELEGPLPNSRAFQDAHIETLQGIFFILQRKRQNPQTNQINDTDKEEVFTISTLDGRTMYKDIIDATQGFDAKFCIGKGGYGTVYKAKLLSGNIVAVKKLQSFRDGEIAQQKEFLNEIKALTEIRHRNIIKLHGFCSHSQHSFFIYEYLERGSLATILSNEGRAKELDWNKRVNIIKGVANTLSYMHHDCSLPIVHRDISSKNILLDPEYEAHVSDFGTAKLLNRDSSNWSSLAGTYGYIAPELAYTMKITEKCDVYSFGVLVIEVIKGGHLGESISILFIVEENLLLKDLLDIRLPPPTLEFENQLILIIKLAIACLRANPESRPTMHMVSQVLSTPSAIIS</sequence>
<keyword evidence="17" id="KW-0675">Receptor</keyword>
<feature type="domain" description="Protein kinase" evidence="24">
    <location>
        <begin position="622"/>
        <end position="894"/>
    </location>
</feature>
<reference evidence="25" key="1">
    <citation type="submission" date="2018-02" db="EMBL/GenBank/DDBJ databases">
        <authorList>
            <person name="Cohen D.B."/>
            <person name="Kent A.D."/>
        </authorList>
    </citation>
    <scope>NUCLEOTIDE SEQUENCE</scope>
</reference>
<protein>
    <recommendedName>
        <fullName evidence="3">non-specific serine/threonine protein kinase</fullName>
        <ecNumber evidence="3">2.7.11.1</ecNumber>
    </recommendedName>
</protein>
<dbReference type="InterPro" id="IPR013210">
    <property type="entry name" value="LRR_N_plant-typ"/>
</dbReference>
<dbReference type="FunFam" id="3.80.10.10:FF:000400">
    <property type="entry name" value="Nuclear pore complex protein NUP107"/>
    <property type="match status" value="1"/>
</dbReference>
<keyword evidence="7" id="KW-0433">Leucine-rich repeat</keyword>
<dbReference type="InterPro" id="IPR051420">
    <property type="entry name" value="Ser_Thr_Kinases_DiverseReg"/>
</dbReference>
<dbReference type="InterPro" id="IPR011009">
    <property type="entry name" value="Kinase-like_dom_sf"/>
</dbReference>
<evidence type="ECO:0000256" key="22">
    <source>
        <dbReference type="PROSITE-ProRule" id="PRU10141"/>
    </source>
</evidence>
<evidence type="ECO:0000256" key="16">
    <source>
        <dbReference type="ARBA" id="ARBA00023136"/>
    </source>
</evidence>
<keyword evidence="8" id="KW-0808">Transferase</keyword>
<comment type="subcellular location">
    <subcellularLocation>
        <location evidence="2">Membrane</location>
        <topology evidence="2">Single-pass type I membrane protein</topology>
    </subcellularLocation>
    <subcellularLocation>
        <location evidence="1">Secreted</location>
        <location evidence="1">Cell wall</location>
    </subcellularLocation>
</comment>
<evidence type="ECO:0000313" key="25">
    <source>
        <dbReference type="EMBL" id="SPD29244.1"/>
    </source>
</evidence>
<dbReference type="SUPFAM" id="SSF52058">
    <property type="entry name" value="L domain-like"/>
    <property type="match status" value="2"/>
</dbReference>